<dbReference type="PANTHER" id="PTHR48008:SF14">
    <property type="entry name" value="PROTEIN KINASE DOMAIN-CONTAINING PROTEIN"/>
    <property type="match status" value="1"/>
</dbReference>
<dbReference type="SUPFAM" id="SSF56112">
    <property type="entry name" value="Protein kinase-like (PK-like)"/>
    <property type="match status" value="1"/>
</dbReference>
<evidence type="ECO:0000313" key="1">
    <source>
        <dbReference type="EMBL" id="KAK9284771.1"/>
    </source>
</evidence>
<gene>
    <name evidence="1" type="ORF">L1049_023948</name>
</gene>
<organism evidence="1 2">
    <name type="scientific">Liquidambar formosana</name>
    <name type="common">Formosan gum</name>
    <dbReference type="NCBI Taxonomy" id="63359"/>
    <lineage>
        <taxon>Eukaryota</taxon>
        <taxon>Viridiplantae</taxon>
        <taxon>Streptophyta</taxon>
        <taxon>Embryophyta</taxon>
        <taxon>Tracheophyta</taxon>
        <taxon>Spermatophyta</taxon>
        <taxon>Magnoliopsida</taxon>
        <taxon>eudicotyledons</taxon>
        <taxon>Gunneridae</taxon>
        <taxon>Pentapetalae</taxon>
        <taxon>Saxifragales</taxon>
        <taxon>Altingiaceae</taxon>
        <taxon>Liquidambar</taxon>
    </lineage>
</organism>
<dbReference type="Proteomes" id="UP001415857">
    <property type="component" value="Unassembled WGS sequence"/>
</dbReference>
<name>A0AAP0X0Y0_LIQFO</name>
<comment type="caution">
    <text evidence="1">The sequence shown here is derived from an EMBL/GenBank/DDBJ whole genome shotgun (WGS) entry which is preliminary data.</text>
</comment>
<accession>A0AAP0X0Y0</accession>
<evidence type="ECO:0000313" key="2">
    <source>
        <dbReference type="Proteomes" id="UP001415857"/>
    </source>
</evidence>
<reference evidence="1 2" key="1">
    <citation type="journal article" date="2024" name="Plant J.">
        <title>Genome sequences and population genomics reveal climatic adaptation and genomic divergence between two closely related sweetgum species.</title>
        <authorList>
            <person name="Xu W.Q."/>
            <person name="Ren C.Q."/>
            <person name="Zhang X.Y."/>
            <person name="Comes H.P."/>
            <person name="Liu X.H."/>
            <person name="Li Y.G."/>
            <person name="Kettle C.J."/>
            <person name="Jalonen R."/>
            <person name="Gaisberger H."/>
            <person name="Ma Y.Z."/>
            <person name="Qiu Y.X."/>
        </authorList>
    </citation>
    <scope>NUCLEOTIDE SEQUENCE [LARGE SCALE GENOMIC DNA]</scope>
    <source>
        <strain evidence="1">Hangzhou</strain>
    </source>
</reference>
<dbReference type="Gene3D" id="1.10.510.10">
    <property type="entry name" value="Transferase(Phosphotransferase) domain 1"/>
    <property type="match status" value="1"/>
</dbReference>
<dbReference type="AlphaFoldDB" id="A0AAP0X0Y0"/>
<dbReference type="InterPro" id="IPR011009">
    <property type="entry name" value="Kinase-like_dom_sf"/>
</dbReference>
<sequence length="103" mass="11772">MKGDVYTYGIMSMETFTRKKPTDDMLSGELNLKSWVESLAGRVMEVVDANLLRREDEHFAVKESYISSIMALALVCTTESSEHRINMKDVEVSLKKIRIKLLV</sequence>
<dbReference type="InterPro" id="IPR052451">
    <property type="entry name" value="Ser/Thr_kinase-like"/>
</dbReference>
<protein>
    <submittedName>
        <fullName evidence="1">Uncharacterized protein</fullName>
    </submittedName>
</protein>
<dbReference type="PANTHER" id="PTHR48008">
    <property type="entry name" value="LEUCINE-RICH REPEAT RECEPTOR-LIKE PROTEIN KINASE IMK3-RELATED"/>
    <property type="match status" value="1"/>
</dbReference>
<keyword evidence="2" id="KW-1185">Reference proteome</keyword>
<proteinExistence type="predicted"/>
<dbReference type="EMBL" id="JBBPBK010000005">
    <property type="protein sequence ID" value="KAK9284771.1"/>
    <property type="molecule type" value="Genomic_DNA"/>
</dbReference>